<organism evidence="2 3">
    <name type="scientific">Allomyces macrogynus (strain ATCC 38327)</name>
    <name type="common">Allomyces javanicus var. macrogynus</name>
    <dbReference type="NCBI Taxonomy" id="578462"/>
    <lineage>
        <taxon>Eukaryota</taxon>
        <taxon>Fungi</taxon>
        <taxon>Fungi incertae sedis</taxon>
        <taxon>Blastocladiomycota</taxon>
        <taxon>Blastocladiomycetes</taxon>
        <taxon>Blastocladiales</taxon>
        <taxon>Blastocladiaceae</taxon>
        <taxon>Allomyces</taxon>
    </lineage>
</organism>
<dbReference type="STRING" id="578462.A0A0L0SHY3"/>
<feature type="domain" description="NAD-dependent epimerase/dehydratase" evidence="1">
    <location>
        <begin position="12"/>
        <end position="90"/>
    </location>
</feature>
<dbReference type="Gene3D" id="3.40.50.720">
    <property type="entry name" value="NAD(P)-binding Rossmann-like Domain"/>
    <property type="match status" value="1"/>
</dbReference>
<sequence>MTTAAPPALKRMLVVGGTGLVGQHVCRAAILRGWHVTSVSRKGSPAWAVPGDWADTVEWISGDVTDPNLPLSQLVCMHDKPVDAVVHAVGILFQTPALNDIVNAPSISASLCAVRRLVTGQARNDASLEFDALQSASAIRLADELGMAASEATITTNAPHVPAMIYVSAEVTPTMEYAVRREYLVTKRRAESHILAQAQRLRPVVLRPGLLESKFRPLTRPMAWASTLASAVTGLVPPALHVADLADAVVGAAEHSEVSGVLGPQELAAQARREQAEAPVSRADV</sequence>
<reference evidence="3" key="2">
    <citation type="submission" date="2009-11" db="EMBL/GenBank/DDBJ databases">
        <title>The Genome Sequence of Allomyces macrogynus strain ATCC 38327.</title>
        <authorList>
            <consortium name="The Broad Institute Genome Sequencing Platform"/>
            <person name="Russ C."/>
            <person name="Cuomo C."/>
            <person name="Shea T."/>
            <person name="Young S.K."/>
            <person name="Zeng Q."/>
            <person name="Koehrsen M."/>
            <person name="Haas B."/>
            <person name="Borodovsky M."/>
            <person name="Guigo R."/>
            <person name="Alvarado L."/>
            <person name="Berlin A."/>
            <person name="Borenstein D."/>
            <person name="Chen Z."/>
            <person name="Engels R."/>
            <person name="Freedman E."/>
            <person name="Gellesch M."/>
            <person name="Goldberg J."/>
            <person name="Griggs A."/>
            <person name="Gujja S."/>
            <person name="Heiman D."/>
            <person name="Hepburn T."/>
            <person name="Howarth C."/>
            <person name="Jen D."/>
            <person name="Larson L."/>
            <person name="Lewis B."/>
            <person name="Mehta T."/>
            <person name="Park D."/>
            <person name="Pearson M."/>
            <person name="Roberts A."/>
            <person name="Saif S."/>
            <person name="Shenoy N."/>
            <person name="Sisk P."/>
            <person name="Stolte C."/>
            <person name="Sykes S."/>
            <person name="Walk T."/>
            <person name="White J."/>
            <person name="Yandava C."/>
            <person name="Burger G."/>
            <person name="Gray M.W."/>
            <person name="Holland P.W.H."/>
            <person name="King N."/>
            <person name="Lang F.B.F."/>
            <person name="Roger A.J."/>
            <person name="Ruiz-Trillo I."/>
            <person name="Lander E."/>
            <person name="Nusbaum C."/>
        </authorList>
    </citation>
    <scope>NUCLEOTIDE SEQUENCE [LARGE SCALE GENOMIC DNA]</scope>
    <source>
        <strain evidence="3">ATCC 38327</strain>
    </source>
</reference>
<gene>
    <name evidence="2" type="ORF">AMAG_07378</name>
</gene>
<dbReference type="GO" id="GO:0005739">
    <property type="term" value="C:mitochondrion"/>
    <property type="evidence" value="ECO:0007669"/>
    <property type="project" value="TreeGrafter"/>
</dbReference>
<dbReference type="InterPro" id="IPR001509">
    <property type="entry name" value="Epimerase_deHydtase"/>
</dbReference>
<dbReference type="eggNOG" id="KOG4288">
    <property type="taxonomic scope" value="Eukaryota"/>
</dbReference>
<proteinExistence type="predicted"/>
<evidence type="ECO:0000313" key="2">
    <source>
        <dbReference type="EMBL" id="KNE62133.1"/>
    </source>
</evidence>
<reference evidence="2 3" key="1">
    <citation type="submission" date="2009-11" db="EMBL/GenBank/DDBJ databases">
        <title>Annotation of Allomyces macrogynus ATCC 38327.</title>
        <authorList>
            <consortium name="The Broad Institute Genome Sequencing Platform"/>
            <person name="Russ C."/>
            <person name="Cuomo C."/>
            <person name="Burger G."/>
            <person name="Gray M.W."/>
            <person name="Holland P.W.H."/>
            <person name="King N."/>
            <person name="Lang F.B.F."/>
            <person name="Roger A.J."/>
            <person name="Ruiz-Trillo I."/>
            <person name="Young S.K."/>
            <person name="Zeng Q."/>
            <person name="Gargeya S."/>
            <person name="Fitzgerald M."/>
            <person name="Haas B."/>
            <person name="Abouelleil A."/>
            <person name="Alvarado L."/>
            <person name="Arachchi H.M."/>
            <person name="Berlin A."/>
            <person name="Chapman S.B."/>
            <person name="Gearin G."/>
            <person name="Goldberg J."/>
            <person name="Griggs A."/>
            <person name="Gujja S."/>
            <person name="Hansen M."/>
            <person name="Heiman D."/>
            <person name="Howarth C."/>
            <person name="Larimer J."/>
            <person name="Lui A."/>
            <person name="MacDonald P.J.P."/>
            <person name="McCowen C."/>
            <person name="Montmayeur A."/>
            <person name="Murphy C."/>
            <person name="Neiman D."/>
            <person name="Pearson M."/>
            <person name="Priest M."/>
            <person name="Roberts A."/>
            <person name="Saif S."/>
            <person name="Shea T."/>
            <person name="Sisk P."/>
            <person name="Stolte C."/>
            <person name="Sykes S."/>
            <person name="Wortman J."/>
            <person name="Nusbaum C."/>
            <person name="Birren B."/>
        </authorList>
    </citation>
    <scope>NUCLEOTIDE SEQUENCE [LARGE SCALE GENOMIC DNA]</scope>
    <source>
        <strain evidence="2 3">ATCC 38327</strain>
    </source>
</reference>
<dbReference type="OrthoDB" id="276721at2759"/>
<evidence type="ECO:0000313" key="3">
    <source>
        <dbReference type="Proteomes" id="UP000054350"/>
    </source>
</evidence>
<evidence type="ECO:0000259" key="1">
    <source>
        <dbReference type="Pfam" id="PF01370"/>
    </source>
</evidence>
<dbReference type="VEuPathDB" id="FungiDB:AMAG_07378"/>
<dbReference type="PANTHER" id="PTHR12126:SF16">
    <property type="entry name" value="MIOREX COMPLEX COMPONENT 2"/>
    <property type="match status" value="1"/>
</dbReference>
<dbReference type="InterPro" id="IPR036291">
    <property type="entry name" value="NAD(P)-bd_dom_sf"/>
</dbReference>
<dbReference type="AlphaFoldDB" id="A0A0L0SHY3"/>
<dbReference type="InterPro" id="IPR051207">
    <property type="entry name" value="ComplexI_NDUFA9_subunit"/>
</dbReference>
<dbReference type="SUPFAM" id="SSF51735">
    <property type="entry name" value="NAD(P)-binding Rossmann-fold domains"/>
    <property type="match status" value="1"/>
</dbReference>
<accession>A0A0L0SHY3</accession>
<dbReference type="PANTHER" id="PTHR12126">
    <property type="entry name" value="NADH-UBIQUINONE OXIDOREDUCTASE 39 KDA SUBUNIT-RELATED"/>
    <property type="match status" value="1"/>
</dbReference>
<dbReference type="Pfam" id="PF01370">
    <property type="entry name" value="Epimerase"/>
    <property type="match status" value="1"/>
</dbReference>
<name>A0A0L0SHY3_ALLM3</name>
<dbReference type="GO" id="GO:0044877">
    <property type="term" value="F:protein-containing complex binding"/>
    <property type="evidence" value="ECO:0007669"/>
    <property type="project" value="TreeGrafter"/>
</dbReference>
<dbReference type="Proteomes" id="UP000054350">
    <property type="component" value="Unassembled WGS sequence"/>
</dbReference>
<dbReference type="EMBL" id="GG745339">
    <property type="protein sequence ID" value="KNE62133.1"/>
    <property type="molecule type" value="Genomic_DNA"/>
</dbReference>
<protein>
    <recommendedName>
        <fullName evidence="1">NAD-dependent epimerase/dehydratase domain-containing protein</fullName>
    </recommendedName>
</protein>
<keyword evidence="3" id="KW-1185">Reference proteome</keyword>